<evidence type="ECO:0000313" key="2">
    <source>
        <dbReference type="EMBL" id="SVD65002.1"/>
    </source>
</evidence>
<protein>
    <submittedName>
        <fullName evidence="2">Uncharacterized protein</fullName>
    </submittedName>
</protein>
<organism evidence="2">
    <name type="scientific">marine metagenome</name>
    <dbReference type="NCBI Taxonomy" id="408172"/>
    <lineage>
        <taxon>unclassified sequences</taxon>
        <taxon>metagenomes</taxon>
        <taxon>ecological metagenomes</taxon>
    </lineage>
</organism>
<evidence type="ECO:0000256" key="1">
    <source>
        <dbReference type="SAM" id="MobiDB-lite"/>
    </source>
</evidence>
<accession>A0A382X1P0</accession>
<reference evidence="2" key="1">
    <citation type="submission" date="2018-05" db="EMBL/GenBank/DDBJ databases">
        <authorList>
            <person name="Lanie J.A."/>
            <person name="Ng W.-L."/>
            <person name="Kazmierczak K.M."/>
            <person name="Andrzejewski T.M."/>
            <person name="Davidsen T.M."/>
            <person name="Wayne K.J."/>
            <person name="Tettelin H."/>
            <person name="Glass J.I."/>
            <person name="Rusch D."/>
            <person name="Podicherti R."/>
            <person name="Tsui H.-C.T."/>
            <person name="Winkler M.E."/>
        </authorList>
    </citation>
    <scope>NUCLEOTIDE SEQUENCE</scope>
</reference>
<dbReference type="EMBL" id="UINC01164251">
    <property type="protein sequence ID" value="SVD65002.1"/>
    <property type="molecule type" value="Genomic_DNA"/>
</dbReference>
<name>A0A382X1P0_9ZZZZ</name>
<feature type="region of interest" description="Disordered" evidence="1">
    <location>
        <begin position="1"/>
        <end position="32"/>
    </location>
</feature>
<gene>
    <name evidence="2" type="ORF">METZ01_LOCUS417856</name>
</gene>
<sequence>MCGNNRELVVSATGAGEGQSVEEMGPSEILTD</sequence>
<proteinExistence type="predicted"/>
<dbReference type="AlphaFoldDB" id="A0A382X1P0"/>